<comment type="caution">
    <text evidence="1">The sequence shown here is derived from an EMBL/GenBank/DDBJ whole genome shotgun (WGS) entry which is preliminary data.</text>
</comment>
<accession>A0A2W1DRR3</accession>
<name>A0A2W1DRR3_9PLEO</name>
<evidence type="ECO:0000313" key="2">
    <source>
        <dbReference type="Proteomes" id="UP000245464"/>
    </source>
</evidence>
<reference evidence="1" key="1">
    <citation type="journal article" date="2018" name="BMC Genomics">
        <title>Comparative genomics of the wheat fungal pathogen Pyrenophora tritici-repentis reveals chromosomal variations and genome plasticity.</title>
        <authorList>
            <person name="Moolhuijzen P."/>
            <person name="See P.T."/>
            <person name="Hane J.K."/>
            <person name="Shi G."/>
            <person name="Liu Z."/>
            <person name="Oliver R.P."/>
            <person name="Moffat C.S."/>
        </authorList>
    </citation>
    <scope>NUCLEOTIDE SEQUENCE [LARGE SCALE GENOMIC DNA]</scope>
    <source>
        <strain evidence="1">M4</strain>
    </source>
</reference>
<dbReference type="KEGG" id="ptrr:90956366"/>
<proteinExistence type="predicted"/>
<protein>
    <submittedName>
        <fullName evidence="1">Trichoplein domain containing protein</fullName>
    </submittedName>
</protein>
<gene>
    <name evidence="1" type="ORF">PtrM4_095840</name>
</gene>
<organism evidence="1 2">
    <name type="scientific">Pyrenophora tritici-repentis</name>
    <dbReference type="NCBI Taxonomy" id="45151"/>
    <lineage>
        <taxon>Eukaryota</taxon>
        <taxon>Fungi</taxon>
        <taxon>Dikarya</taxon>
        <taxon>Ascomycota</taxon>
        <taxon>Pezizomycotina</taxon>
        <taxon>Dothideomycetes</taxon>
        <taxon>Pleosporomycetidae</taxon>
        <taxon>Pleosporales</taxon>
        <taxon>Pleosporineae</taxon>
        <taxon>Pleosporaceae</taxon>
        <taxon>Pyrenophora</taxon>
    </lineage>
</organism>
<dbReference type="GeneID" id="90956366"/>
<dbReference type="Proteomes" id="UP000245464">
    <property type="component" value="Chromosome 4"/>
</dbReference>
<dbReference type="RefSeq" id="XP_065962828.1">
    <property type="nucleotide sequence ID" value="XM_066107160.1"/>
</dbReference>
<dbReference type="AlphaFoldDB" id="A0A2W1DRR3"/>
<sequence length="60" mass="7304">MEDGTDYGSESEREHQICMLVREMEEQAQKERERKEQERLAKLDPVVELEKKIREKLRSR</sequence>
<evidence type="ECO:0000313" key="1">
    <source>
        <dbReference type="EMBL" id="KAF7572084.1"/>
    </source>
</evidence>
<dbReference type="EMBL" id="NQIK02000004">
    <property type="protein sequence ID" value="KAF7572084.1"/>
    <property type="molecule type" value="Genomic_DNA"/>
</dbReference>